<name>A0A8W8K894_MAGGI</name>
<accession>A0A8W8K894</accession>
<reference evidence="1" key="1">
    <citation type="submission" date="2022-08" db="UniProtKB">
        <authorList>
            <consortium name="EnsemblMetazoa"/>
        </authorList>
    </citation>
    <scope>IDENTIFICATION</scope>
    <source>
        <strain evidence="1">05x7-T-G4-1.051#20</strain>
    </source>
</reference>
<dbReference type="Proteomes" id="UP000005408">
    <property type="component" value="Unassembled WGS sequence"/>
</dbReference>
<protein>
    <submittedName>
        <fullName evidence="1">Uncharacterized protein</fullName>
    </submittedName>
</protein>
<proteinExistence type="predicted"/>
<evidence type="ECO:0000313" key="1">
    <source>
        <dbReference type="EnsemblMetazoa" id="G22394.1:cds"/>
    </source>
</evidence>
<evidence type="ECO:0000313" key="2">
    <source>
        <dbReference type="Proteomes" id="UP000005408"/>
    </source>
</evidence>
<dbReference type="AlphaFoldDB" id="A0A8W8K894"/>
<sequence length="83" mass="9323">MVDDLNRRRCHANVMFITKADAVKFIKLRKTVEHMDLALLGTVRSSHGDHGVVVPVCVGIKNRAENVCSVVVKMFIHTILRIV</sequence>
<dbReference type="EnsemblMetazoa" id="G22394.1">
    <property type="protein sequence ID" value="G22394.1:cds"/>
    <property type="gene ID" value="G22394"/>
</dbReference>
<organism evidence="1 2">
    <name type="scientific">Magallana gigas</name>
    <name type="common">Pacific oyster</name>
    <name type="synonym">Crassostrea gigas</name>
    <dbReference type="NCBI Taxonomy" id="29159"/>
    <lineage>
        <taxon>Eukaryota</taxon>
        <taxon>Metazoa</taxon>
        <taxon>Spiralia</taxon>
        <taxon>Lophotrochozoa</taxon>
        <taxon>Mollusca</taxon>
        <taxon>Bivalvia</taxon>
        <taxon>Autobranchia</taxon>
        <taxon>Pteriomorphia</taxon>
        <taxon>Ostreida</taxon>
        <taxon>Ostreoidea</taxon>
        <taxon>Ostreidae</taxon>
        <taxon>Magallana</taxon>
    </lineage>
</organism>
<keyword evidence="2" id="KW-1185">Reference proteome</keyword>